<dbReference type="Pfam" id="PF00296">
    <property type="entry name" value="Bac_luciferase"/>
    <property type="match status" value="1"/>
</dbReference>
<dbReference type="GO" id="GO:0016705">
    <property type="term" value="F:oxidoreductase activity, acting on paired donors, with incorporation or reduction of molecular oxygen"/>
    <property type="evidence" value="ECO:0007669"/>
    <property type="project" value="InterPro"/>
</dbReference>
<dbReference type="EMBL" id="CP002000">
    <property type="protein sequence ID" value="ADJ47286.1"/>
    <property type="molecule type" value="Genomic_DNA"/>
</dbReference>
<dbReference type="eggNOG" id="COG2141">
    <property type="taxonomic scope" value="Bacteria"/>
</dbReference>
<dbReference type="PANTHER" id="PTHR43244">
    <property type="match status" value="1"/>
</dbReference>
<evidence type="ECO:0000313" key="3">
    <source>
        <dbReference type="EMBL" id="ADJ47286.1"/>
    </source>
</evidence>
<dbReference type="InterPro" id="IPR011251">
    <property type="entry name" value="Luciferase-like_dom"/>
</dbReference>
<protein>
    <recommendedName>
        <fullName evidence="2">Luciferase-like domain-containing protein</fullName>
    </recommendedName>
</protein>
<feature type="domain" description="Luciferase-like" evidence="2">
    <location>
        <begin position="15"/>
        <end position="238"/>
    </location>
</feature>
<dbReference type="SUPFAM" id="SSF51679">
    <property type="entry name" value="Bacterial luciferase-like"/>
    <property type="match status" value="1"/>
</dbReference>
<evidence type="ECO:0000256" key="1">
    <source>
        <dbReference type="ARBA" id="ARBA00023002"/>
    </source>
</evidence>
<keyword evidence="1" id="KW-0560">Oxidoreductase</keyword>
<accession>A0A0H3D9I9</accession>
<reference evidence="3 4" key="1">
    <citation type="journal article" date="2010" name="Cell Res.">
        <title>Complete genome sequence of the rifamycin SV-producing Amycolatopsis mediterranei U32 revealed its genetic characteristics in phylogeny and metabolism.</title>
        <authorList>
            <person name="Zhao W."/>
            <person name="Zhong Y."/>
            <person name="Yuan H."/>
            <person name="Wang J."/>
            <person name="Zheng H."/>
            <person name="Wang Y."/>
            <person name="Cen X."/>
            <person name="Xu F."/>
            <person name="Bai J."/>
            <person name="Han X."/>
            <person name="Lu G."/>
            <person name="Zhu Y."/>
            <person name="Shao Z."/>
            <person name="Yan H."/>
            <person name="Li C."/>
            <person name="Peng N."/>
            <person name="Zhang Z."/>
            <person name="Zhang Y."/>
            <person name="Lin W."/>
            <person name="Fan Y."/>
            <person name="Qin Z."/>
            <person name="Hu Y."/>
            <person name="Zhu B."/>
            <person name="Wang S."/>
            <person name="Ding X."/>
            <person name="Zhao G.P."/>
        </authorList>
    </citation>
    <scope>NUCLEOTIDE SEQUENCE [LARGE SCALE GENOMIC DNA]</scope>
    <source>
        <strain evidence="4">U-32</strain>
    </source>
</reference>
<dbReference type="GeneID" id="92873230"/>
<evidence type="ECO:0000259" key="2">
    <source>
        <dbReference type="Pfam" id="PF00296"/>
    </source>
</evidence>
<dbReference type="PANTHER" id="PTHR43244:SF1">
    <property type="entry name" value="5,10-METHYLENETETRAHYDROMETHANOPTERIN REDUCTASE"/>
    <property type="match status" value="1"/>
</dbReference>
<gene>
    <name evidence="3" type="ordered locus">AMED_5528</name>
</gene>
<dbReference type="InterPro" id="IPR036661">
    <property type="entry name" value="Luciferase-like_sf"/>
</dbReference>
<proteinExistence type="predicted"/>
<dbReference type="KEGG" id="amd:AMED_5528"/>
<dbReference type="HOGENOM" id="CLU_027853_6_1_11"/>
<dbReference type="AlphaFoldDB" id="A0A0H3D9I9"/>
<dbReference type="InterPro" id="IPR050564">
    <property type="entry name" value="F420-G6PD/mer"/>
</dbReference>
<evidence type="ECO:0000313" key="4">
    <source>
        <dbReference type="Proteomes" id="UP000000328"/>
    </source>
</evidence>
<organism evidence="3 4">
    <name type="scientific">Amycolatopsis mediterranei (strain U-32)</name>
    <dbReference type="NCBI Taxonomy" id="749927"/>
    <lineage>
        <taxon>Bacteria</taxon>
        <taxon>Bacillati</taxon>
        <taxon>Actinomycetota</taxon>
        <taxon>Actinomycetes</taxon>
        <taxon>Pseudonocardiales</taxon>
        <taxon>Pseudonocardiaceae</taxon>
        <taxon>Amycolatopsis</taxon>
    </lineage>
</organism>
<dbReference type="Proteomes" id="UP000000328">
    <property type="component" value="Chromosome"/>
</dbReference>
<dbReference type="RefSeq" id="WP_013227344.1">
    <property type="nucleotide sequence ID" value="NC_014318.1"/>
</dbReference>
<name>A0A0H3D9I9_AMYMU</name>
<sequence length="290" mass="31074">MSRLRRGVVILPEDRWEIARKTWQRAEDMGFDHAWTYDHVVWRWLRDKPWFGAVPTLTAAATVTSAIRLGVLVASPGLRNPAAFAKEMTTIDDISGGRAMCGVGAGGYDADLLRAEPMSSAERAARFAEFVAVTATLLPGGSLDHRGTYYTGRDLALVPASGMPLAIAAGGPRAMRLAARYADVWVTSGTPNGFDAVPYQAAVPALRAQVRALEAACAEVGREPSTLDRLLLTGASVGGVLDSAEAFSDAEGRFAELGFTDVVVHWPRPEFPFEGDVAVLESIAERNSPC</sequence>
<dbReference type="PATRIC" id="fig|749927.5.peg.5733"/>
<dbReference type="Gene3D" id="3.20.20.30">
    <property type="entry name" value="Luciferase-like domain"/>
    <property type="match status" value="1"/>
</dbReference>
<dbReference type="OrthoDB" id="7374740at2"/>